<dbReference type="InterPro" id="IPR009057">
    <property type="entry name" value="Homeodomain-like_sf"/>
</dbReference>
<name>A0ABY1P8L5_9HYPH</name>
<comment type="caution">
    <text evidence="6">The sequence shown here is derived from an EMBL/GenBank/DDBJ whole genome shotgun (WGS) entry which is preliminary data.</text>
</comment>
<evidence type="ECO:0000313" key="6">
    <source>
        <dbReference type="EMBL" id="SMP28815.1"/>
    </source>
</evidence>
<feature type="DNA-binding region" description="H-T-H motif" evidence="4">
    <location>
        <begin position="28"/>
        <end position="47"/>
    </location>
</feature>
<reference evidence="6 7" key="1">
    <citation type="submission" date="2017-05" db="EMBL/GenBank/DDBJ databases">
        <authorList>
            <person name="Varghese N."/>
            <person name="Submissions S."/>
        </authorList>
    </citation>
    <scope>NUCLEOTIDE SEQUENCE [LARGE SCALE GENOMIC DNA]</scope>
    <source>
        <strain evidence="6 7">DSM 15949</strain>
    </source>
</reference>
<dbReference type="Pfam" id="PF00440">
    <property type="entry name" value="TetR_N"/>
    <property type="match status" value="1"/>
</dbReference>
<dbReference type="Gene3D" id="1.10.357.10">
    <property type="entry name" value="Tetracycline Repressor, domain 2"/>
    <property type="match status" value="1"/>
</dbReference>
<evidence type="ECO:0000259" key="5">
    <source>
        <dbReference type="PROSITE" id="PS50977"/>
    </source>
</evidence>
<evidence type="ECO:0000256" key="2">
    <source>
        <dbReference type="ARBA" id="ARBA00023125"/>
    </source>
</evidence>
<dbReference type="PANTHER" id="PTHR47506">
    <property type="entry name" value="TRANSCRIPTIONAL REGULATORY PROTEIN"/>
    <property type="match status" value="1"/>
</dbReference>
<feature type="domain" description="HTH tetR-type" evidence="5">
    <location>
        <begin position="5"/>
        <end position="65"/>
    </location>
</feature>
<protein>
    <submittedName>
        <fullName evidence="6">Transcriptional regulator, TetR family</fullName>
    </submittedName>
</protein>
<dbReference type="SUPFAM" id="SSF48498">
    <property type="entry name" value="Tetracyclin repressor-like, C-terminal domain"/>
    <property type="match status" value="1"/>
</dbReference>
<evidence type="ECO:0000256" key="4">
    <source>
        <dbReference type="PROSITE-ProRule" id="PRU00335"/>
    </source>
</evidence>
<dbReference type="PANTHER" id="PTHR47506:SF1">
    <property type="entry name" value="HTH-TYPE TRANSCRIPTIONAL REGULATOR YJDC"/>
    <property type="match status" value="1"/>
</dbReference>
<keyword evidence="1" id="KW-0805">Transcription regulation</keyword>
<dbReference type="RefSeq" id="WP_155193160.1">
    <property type="nucleotide sequence ID" value="NZ_BAAAEA010000004.1"/>
</dbReference>
<dbReference type="PROSITE" id="PS50977">
    <property type="entry name" value="HTH_TETR_2"/>
    <property type="match status" value="1"/>
</dbReference>
<sequence length="186" mass="20460">MRNAAVTEDKILDLAESLIRKNGYNGVSFREIASGVGVKSSSVHYYFPAKKDLGVKVARRYADRFLEKLGDPSDAPDKADDVLKLVHRLFVEAMGEDGRMCLCGVLAAESAGLPERVAAEARVFFDRTLCWLVDALRGTIWGAVKSERELNAQALAAMSQLEGGLLMARVYQKPALLKQMKLQLIS</sequence>
<dbReference type="SUPFAM" id="SSF46689">
    <property type="entry name" value="Homeodomain-like"/>
    <property type="match status" value="1"/>
</dbReference>
<dbReference type="Proteomes" id="UP001157914">
    <property type="component" value="Unassembled WGS sequence"/>
</dbReference>
<evidence type="ECO:0000313" key="7">
    <source>
        <dbReference type="Proteomes" id="UP001157914"/>
    </source>
</evidence>
<evidence type="ECO:0000256" key="1">
    <source>
        <dbReference type="ARBA" id="ARBA00023015"/>
    </source>
</evidence>
<dbReference type="InterPro" id="IPR001647">
    <property type="entry name" value="HTH_TetR"/>
</dbReference>
<evidence type="ECO:0000256" key="3">
    <source>
        <dbReference type="ARBA" id="ARBA00023163"/>
    </source>
</evidence>
<dbReference type="EMBL" id="FXTT01000004">
    <property type="protein sequence ID" value="SMP28815.1"/>
    <property type="molecule type" value="Genomic_DNA"/>
</dbReference>
<dbReference type="PRINTS" id="PR00455">
    <property type="entry name" value="HTHTETR"/>
</dbReference>
<accession>A0ABY1P8L5</accession>
<keyword evidence="3" id="KW-0804">Transcription</keyword>
<keyword evidence="2 4" id="KW-0238">DNA-binding</keyword>
<gene>
    <name evidence="6" type="ORF">SAMN06265374_3014</name>
</gene>
<keyword evidence="7" id="KW-1185">Reference proteome</keyword>
<organism evidence="6 7">
    <name type="scientific">Roseibium denhamense</name>
    <dbReference type="NCBI Taxonomy" id="76305"/>
    <lineage>
        <taxon>Bacteria</taxon>
        <taxon>Pseudomonadati</taxon>
        <taxon>Pseudomonadota</taxon>
        <taxon>Alphaproteobacteria</taxon>
        <taxon>Hyphomicrobiales</taxon>
        <taxon>Stappiaceae</taxon>
        <taxon>Roseibium</taxon>
    </lineage>
</organism>
<dbReference type="InterPro" id="IPR036271">
    <property type="entry name" value="Tet_transcr_reg_TetR-rel_C_sf"/>
</dbReference>
<proteinExistence type="predicted"/>